<dbReference type="Proteomes" id="UP000001194">
    <property type="component" value="Unassembled WGS sequence"/>
</dbReference>
<dbReference type="KEGG" id="lbc:LACBIDRAFT_310681"/>
<gene>
    <name evidence="1" type="ORF">LACBIDRAFT_310681</name>
</gene>
<dbReference type="HOGENOM" id="CLU_2097300_0_0_1"/>
<dbReference type="InParanoid" id="B0DUW3"/>
<organism evidence="2">
    <name type="scientific">Laccaria bicolor (strain S238N-H82 / ATCC MYA-4686)</name>
    <name type="common">Bicoloured deceiver</name>
    <name type="synonym">Laccaria laccata var. bicolor</name>
    <dbReference type="NCBI Taxonomy" id="486041"/>
    <lineage>
        <taxon>Eukaryota</taxon>
        <taxon>Fungi</taxon>
        <taxon>Dikarya</taxon>
        <taxon>Basidiomycota</taxon>
        <taxon>Agaricomycotina</taxon>
        <taxon>Agaricomycetes</taxon>
        <taxon>Agaricomycetidae</taxon>
        <taxon>Agaricales</taxon>
        <taxon>Agaricineae</taxon>
        <taxon>Hydnangiaceae</taxon>
        <taxon>Laccaria</taxon>
    </lineage>
</organism>
<evidence type="ECO:0000313" key="1">
    <source>
        <dbReference type="EMBL" id="EDR01614.1"/>
    </source>
</evidence>
<dbReference type="EMBL" id="DS547137">
    <property type="protein sequence ID" value="EDR01614.1"/>
    <property type="molecule type" value="Genomic_DNA"/>
</dbReference>
<sequence length="116" mass="13680">MQLPRVGRNLPRGDILRQPPLLSKTSRCQFPHSRKDSKHDPLQPHLLRRRLTSSHLFSSTDFSNQDRKVEDLSIGKDAKGIIYILWRRFLTPNYDLVCSEGWSNNWKFSVKDMVRF</sequence>
<accession>B0DUW3</accession>
<reference evidence="1 2" key="1">
    <citation type="journal article" date="2008" name="Nature">
        <title>The genome of Laccaria bicolor provides insights into mycorrhizal symbiosis.</title>
        <authorList>
            <person name="Martin F."/>
            <person name="Aerts A."/>
            <person name="Ahren D."/>
            <person name="Brun A."/>
            <person name="Danchin E.G.J."/>
            <person name="Duchaussoy F."/>
            <person name="Gibon J."/>
            <person name="Kohler A."/>
            <person name="Lindquist E."/>
            <person name="Pereda V."/>
            <person name="Salamov A."/>
            <person name="Shapiro H.J."/>
            <person name="Wuyts J."/>
            <person name="Blaudez D."/>
            <person name="Buee M."/>
            <person name="Brokstein P."/>
            <person name="Canbaeck B."/>
            <person name="Cohen D."/>
            <person name="Courty P.E."/>
            <person name="Coutinho P.M."/>
            <person name="Delaruelle C."/>
            <person name="Detter J.C."/>
            <person name="Deveau A."/>
            <person name="DiFazio S."/>
            <person name="Duplessis S."/>
            <person name="Fraissinet-Tachet L."/>
            <person name="Lucic E."/>
            <person name="Frey-Klett P."/>
            <person name="Fourrey C."/>
            <person name="Feussner I."/>
            <person name="Gay G."/>
            <person name="Grimwood J."/>
            <person name="Hoegger P.J."/>
            <person name="Jain P."/>
            <person name="Kilaru S."/>
            <person name="Labbe J."/>
            <person name="Lin Y.C."/>
            <person name="Legue V."/>
            <person name="Le Tacon F."/>
            <person name="Marmeisse R."/>
            <person name="Melayah D."/>
            <person name="Montanini B."/>
            <person name="Muratet M."/>
            <person name="Nehls U."/>
            <person name="Niculita-Hirzel H."/>
            <person name="Oudot-Le Secq M.P."/>
            <person name="Peter M."/>
            <person name="Quesneville H."/>
            <person name="Rajashekar B."/>
            <person name="Reich M."/>
            <person name="Rouhier N."/>
            <person name="Schmutz J."/>
            <person name="Yin T."/>
            <person name="Chalot M."/>
            <person name="Henrissat B."/>
            <person name="Kuees U."/>
            <person name="Lucas S."/>
            <person name="Van de Peer Y."/>
            <person name="Podila G.K."/>
            <person name="Polle A."/>
            <person name="Pukkila P.J."/>
            <person name="Richardson P.M."/>
            <person name="Rouze P."/>
            <person name="Sanders I.R."/>
            <person name="Stajich J.E."/>
            <person name="Tunlid A."/>
            <person name="Tuskan G."/>
            <person name="Grigoriev I.V."/>
        </authorList>
    </citation>
    <scope>NUCLEOTIDE SEQUENCE [LARGE SCALE GENOMIC DNA]</scope>
    <source>
        <strain evidence="2">S238N-H82 / ATCC MYA-4686</strain>
    </source>
</reference>
<keyword evidence="2" id="KW-1185">Reference proteome</keyword>
<protein>
    <submittedName>
        <fullName evidence="1">Predicted protein</fullName>
    </submittedName>
</protein>
<dbReference type="GeneID" id="6083325"/>
<dbReference type="AlphaFoldDB" id="B0DUW3"/>
<evidence type="ECO:0000313" key="2">
    <source>
        <dbReference type="Proteomes" id="UP000001194"/>
    </source>
</evidence>
<dbReference type="RefSeq" id="XP_001887690.1">
    <property type="nucleotide sequence ID" value="XM_001887655.1"/>
</dbReference>
<name>B0DUW3_LACBS</name>
<proteinExistence type="predicted"/>